<dbReference type="Proteomes" id="UP000789901">
    <property type="component" value="Unassembled WGS sequence"/>
</dbReference>
<reference evidence="1 2" key="1">
    <citation type="submission" date="2021-06" db="EMBL/GenBank/DDBJ databases">
        <authorList>
            <person name="Kallberg Y."/>
            <person name="Tangrot J."/>
            <person name="Rosling A."/>
        </authorList>
    </citation>
    <scope>NUCLEOTIDE SEQUENCE [LARGE SCALE GENOMIC DNA]</scope>
    <source>
        <strain evidence="1 2">120-4 pot B 10/14</strain>
    </source>
</reference>
<dbReference type="EMBL" id="CAJVQB010010440">
    <property type="protein sequence ID" value="CAG8739869.1"/>
    <property type="molecule type" value="Genomic_DNA"/>
</dbReference>
<name>A0ABN7V879_GIGMA</name>
<sequence>AALQDNLKEYTKVPCYCDSDHGNIVDPNTKFLHELKQNAQKRETTLYESTEYESEFESVVKSIQKSASVLHKELVEKSVTFLPKNKE</sequence>
<keyword evidence="2" id="KW-1185">Reference proteome</keyword>
<feature type="non-terminal residue" evidence="1">
    <location>
        <position position="1"/>
    </location>
</feature>
<evidence type="ECO:0000313" key="1">
    <source>
        <dbReference type="EMBL" id="CAG8739869.1"/>
    </source>
</evidence>
<accession>A0ABN7V879</accession>
<evidence type="ECO:0000313" key="2">
    <source>
        <dbReference type="Proteomes" id="UP000789901"/>
    </source>
</evidence>
<proteinExistence type="predicted"/>
<protein>
    <submittedName>
        <fullName evidence="1">25249_t:CDS:1</fullName>
    </submittedName>
</protein>
<gene>
    <name evidence="1" type="ORF">GMARGA_LOCUS15267</name>
</gene>
<comment type="caution">
    <text evidence="1">The sequence shown here is derived from an EMBL/GenBank/DDBJ whole genome shotgun (WGS) entry which is preliminary data.</text>
</comment>
<organism evidence="1 2">
    <name type="scientific">Gigaspora margarita</name>
    <dbReference type="NCBI Taxonomy" id="4874"/>
    <lineage>
        <taxon>Eukaryota</taxon>
        <taxon>Fungi</taxon>
        <taxon>Fungi incertae sedis</taxon>
        <taxon>Mucoromycota</taxon>
        <taxon>Glomeromycotina</taxon>
        <taxon>Glomeromycetes</taxon>
        <taxon>Diversisporales</taxon>
        <taxon>Gigasporaceae</taxon>
        <taxon>Gigaspora</taxon>
    </lineage>
</organism>